<keyword evidence="4" id="KW-1185">Reference proteome</keyword>
<accession>A0A2P5BTV4</accession>
<evidence type="ECO:0000313" key="4">
    <source>
        <dbReference type="Proteomes" id="UP000237105"/>
    </source>
</evidence>
<comment type="caution">
    <text evidence="3">The sequence shown here is derived from an EMBL/GenBank/DDBJ whole genome shotgun (WGS) entry which is preliminary data.</text>
</comment>
<evidence type="ECO:0000313" key="3">
    <source>
        <dbReference type="EMBL" id="PON52205.1"/>
    </source>
</evidence>
<dbReference type="PANTHER" id="PTHR33493:SF2">
    <property type="entry name" value="LATE EMBRYOGENESIS ABUNDANT PROTEIN 46"/>
    <property type="match status" value="1"/>
</dbReference>
<feature type="region of interest" description="Disordered" evidence="2">
    <location>
        <begin position="1"/>
        <end position="173"/>
    </location>
</feature>
<feature type="compositionally biased region" description="Basic and acidic residues" evidence="2">
    <location>
        <begin position="25"/>
        <end position="80"/>
    </location>
</feature>
<dbReference type="Pfam" id="PF03760">
    <property type="entry name" value="LEA_1"/>
    <property type="match status" value="1"/>
</dbReference>
<dbReference type="GO" id="GO:0009793">
    <property type="term" value="P:embryo development ending in seed dormancy"/>
    <property type="evidence" value="ECO:0007669"/>
    <property type="project" value="InterPro"/>
</dbReference>
<feature type="compositionally biased region" description="Gly residues" evidence="2">
    <location>
        <begin position="162"/>
        <end position="173"/>
    </location>
</feature>
<organism evidence="3 4">
    <name type="scientific">Parasponia andersonii</name>
    <name type="common">Sponia andersonii</name>
    <dbReference type="NCBI Taxonomy" id="3476"/>
    <lineage>
        <taxon>Eukaryota</taxon>
        <taxon>Viridiplantae</taxon>
        <taxon>Streptophyta</taxon>
        <taxon>Embryophyta</taxon>
        <taxon>Tracheophyta</taxon>
        <taxon>Spermatophyta</taxon>
        <taxon>Magnoliopsida</taxon>
        <taxon>eudicotyledons</taxon>
        <taxon>Gunneridae</taxon>
        <taxon>Pentapetalae</taxon>
        <taxon>rosids</taxon>
        <taxon>fabids</taxon>
        <taxon>Rosales</taxon>
        <taxon>Cannabaceae</taxon>
        <taxon>Parasponia</taxon>
    </lineage>
</organism>
<name>A0A2P5BTV4_PARAD</name>
<dbReference type="OrthoDB" id="758082at2759"/>
<dbReference type="STRING" id="3476.A0A2P5BTV4"/>
<gene>
    <name evidence="3" type="ORF">PanWU01x14_210470</name>
</gene>
<dbReference type="PANTHER" id="PTHR33493">
    <property type="entry name" value="LATE EMBRYOGENESIS ABUNDANT PROTEIN 6-RELATED"/>
    <property type="match status" value="1"/>
</dbReference>
<dbReference type="AlphaFoldDB" id="A0A2P5BTV4"/>
<evidence type="ECO:0000256" key="2">
    <source>
        <dbReference type="SAM" id="MobiDB-lite"/>
    </source>
</evidence>
<evidence type="ECO:0000256" key="1">
    <source>
        <dbReference type="ARBA" id="ARBA00010975"/>
    </source>
</evidence>
<proteinExistence type="inferred from homology"/>
<sequence>MQAGKNVAESMKESAANVAASAKSGMEKTKATVQEKVEKMKAHDPTEKEMAAEKKEQRKAEAELNKREAREHNAAVREASKTGVNAGGHTGYSTTGVETATYSTTGIEGQPTGAHQMSALPGYGTGQPAGQVTEGTVGSHPIGTGTGTGRTTAHNTRVEGTGTPGYGTGGSYS</sequence>
<comment type="similarity">
    <text evidence="1">Belongs to the LEA type 1 family.</text>
</comment>
<reference evidence="4" key="1">
    <citation type="submission" date="2016-06" db="EMBL/GenBank/DDBJ databases">
        <title>Parallel loss of symbiosis genes in relatives of nitrogen-fixing non-legume Parasponia.</title>
        <authorList>
            <person name="Van Velzen R."/>
            <person name="Holmer R."/>
            <person name="Bu F."/>
            <person name="Rutten L."/>
            <person name="Van Zeijl A."/>
            <person name="Liu W."/>
            <person name="Santuari L."/>
            <person name="Cao Q."/>
            <person name="Sharma T."/>
            <person name="Shen D."/>
            <person name="Roswanjaya Y."/>
            <person name="Wardhani T."/>
            <person name="Kalhor M.S."/>
            <person name="Jansen J."/>
            <person name="Van den Hoogen J."/>
            <person name="Gungor B."/>
            <person name="Hartog M."/>
            <person name="Hontelez J."/>
            <person name="Verver J."/>
            <person name="Yang W.-C."/>
            <person name="Schijlen E."/>
            <person name="Repin R."/>
            <person name="Schilthuizen M."/>
            <person name="Schranz E."/>
            <person name="Heidstra R."/>
            <person name="Miyata K."/>
            <person name="Fedorova E."/>
            <person name="Kohlen W."/>
            <person name="Bisseling T."/>
            <person name="Smit S."/>
            <person name="Geurts R."/>
        </authorList>
    </citation>
    <scope>NUCLEOTIDE SEQUENCE [LARGE SCALE GENOMIC DNA]</scope>
    <source>
        <strain evidence="4">cv. WU1-14</strain>
    </source>
</reference>
<dbReference type="InterPro" id="IPR005513">
    <property type="entry name" value="LEA_1"/>
</dbReference>
<dbReference type="Proteomes" id="UP000237105">
    <property type="component" value="Unassembled WGS sequence"/>
</dbReference>
<feature type="compositionally biased region" description="Polar residues" evidence="2">
    <location>
        <begin position="91"/>
        <end position="107"/>
    </location>
</feature>
<protein>
    <submittedName>
        <fullName evidence="3">Late embryogenesis abundant protein</fullName>
    </submittedName>
</protein>
<dbReference type="EMBL" id="JXTB01000223">
    <property type="protein sequence ID" value="PON52205.1"/>
    <property type="molecule type" value="Genomic_DNA"/>
</dbReference>